<evidence type="ECO:0000313" key="4">
    <source>
        <dbReference type="Proteomes" id="UP000051863"/>
    </source>
</evidence>
<comment type="caution">
    <text evidence="3">The sequence shown here is derived from an EMBL/GenBank/DDBJ whole genome shotgun (WGS) entry which is preliminary data.</text>
</comment>
<gene>
    <name evidence="3" type="ORF">ABB27_04720</name>
</gene>
<dbReference type="GO" id="GO:0016491">
    <property type="term" value="F:oxidoreductase activity"/>
    <property type="evidence" value="ECO:0007669"/>
    <property type="project" value="UniProtKB-KW"/>
</dbReference>
<keyword evidence="4" id="KW-1185">Reference proteome</keyword>
<reference evidence="3 4" key="1">
    <citation type="submission" date="2015-05" db="EMBL/GenBank/DDBJ databases">
        <title>Genome sequencing and analysis of members of genus Stenotrophomonas.</title>
        <authorList>
            <person name="Patil P.P."/>
            <person name="Midha S."/>
            <person name="Patil P.B."/>
        </authorList>
    </citation>
    <scope>NUCLEOTIDE SEQUENCE [LARGE SCALE GENOMIC DNA]</scope>
    <source>
        <strain evidence="3 4">DSM 18941</strain>
    </source>
</reference>
<name>A0A0R0CWS3_9GAMM</name>
<dbReference type="PANTHER" id="PTHR13847:SF289">
    <property type="entry name" value="GLYCINE OXIDASE"/>
    <property type="match status" value="1"/>
</dbReference>
<dbReference type="Gene3D" id="3.30.9.10">
    <property type="entry name" value="D-Amino Acid Oxidase, subunit A, domain 2"/>
    <property type="match status" value="1"/>
</dbReference>
<dbReference type="SUPFAM" id="SSF51905">
    <property type="entry name" value="FAD/NAD(P)-binding domain"/>
    <property type="match status" value="1"/>
</dbReference>
<dbReference type="InterPro" id="IPR006076">
    <property type="entry name" value="FAD-dep_OxRdtase"/>
</dbReference>
<dbReference type="GO" id="GO:0005737">
    <property type="term" value="C:cytoplasm"/>
    <property type="evidence" value="ECO:0007669"/>
    <property type="project" value="TreeGrafter"/>
</dbReference>
<protein>
    <submittedName>
        <fullName evidence="3">Amino acid dehydrogenase</fullName>
    </submittedName>
</protein>
<dbReference type="RefSeq" id="WP_057627073.1">
    <property type="nucleotide sequence ID" value="NZ_LDJJ01000013.1"/>
</dbReference>
<feature type="domain" description="FAD dependent oxidoreductase" evidence="2">
    <location>
        <begin position="7"/>
        <end position="397"/>
    </location>
</feature>
<dbReference type="PANTHER" id="PTHR13847">
    <property type="entry name" value="SARCOSINE DEHYDROGENASE-RELATED"/>
    <property type="match status" value="1"/>
</dbReference>
<dbReference type="AlphaFoldDB" id="A0A0R0CWS3"/>
<dbReference type="Gene3D" id="3.50.50.60">
    <property type="entry name" value="FAD/NAD(P)-binding domain"/>
    <property type="match status" value="2"/>
</dbReference>
<keyword evidence="1" id="KW-0560">Oxidoreductase</keyword>
<sequence>MKIRNDDVVIIGAGATGLATALALSEAGRQVRVIDAGPLGGATSHGNCGTITPSHAPPLAAPGVPLRALRWMLSPQAPLYIPPRMDPALWRWLLRFVARCNPQDWQRSAQGRAALLNDSRQRLAQWVQRYRLDCEFADKGLDYVFREQGNFQAHIAQCDALQRLGIGTEVINGTDYLRSEPAFNEGVVGAIRFPGDASLRPDRYTTELGRVLRARGVRIDEHCTLQSIQPQAKGVQVQTSHGAGQAGELVLATGAWSPQLAAKLGLRVPIQPGKGYSITGSRPPQVPSRPVVLKDRSVFVIAWKDCMRLGGTMEFSGPDTRLNATRLRALQQAAQLYLRQPLGTGMQQHWYGWRPMTWDDMPILGRSPLHAHVWLAAGHGMLGISMSSGSGQLMADLITGQAPAIDPAPYRVERFQ</sequence>
<evidence type="ECO:0000313" key="3">
    <source>
        <dbReference type="EMBL" id="KRG70241.1"/>
    </source>
</evidence>
<evidence type="ECO:0000259" key="2">
    <source>
        <dbReference type="Pfam" id="PF01266"/>
    </source>
</evidence>
<dbReference type="Proteomes" id="UP000051863">
    <property type="component" value="Unassembled WGS sequence"/>
</dbReference>
<evidence type="ECO:0000256" key="1">
    <source>
        <dbReference type="ARBA" id="ARBA00023002"/>
    </source>
</evidence>
<dbReference type="EMBL" id="LDJJ01000013">
    <property type="protein sequence ID" value="KRG70241.1"/>
    <property type="molecule type" value="Genomic_DNA"/>
</dbReference>
<dbReference type="OrthoDB" id="9805337at2"/>
<dbReference type="SUPFAM" id="SSF54373">
    <property type="entry name" value="FAD-linked reductases, C-terminal domain"/>
    <property type="match status" value="1"/>
</dbReference>
<dbReference type="PATRIC" id="fig|405446.3.peg.239"/>
<dbReference type="InterPro" id="IPR036188">
    <property type="entry name" value="FAD/NAD-bd_sf"/>
</dbReference>
<organism evidence="3 4">
    <name type="scientific">Stenotrophomonas terrae</name>
    <dbReference type="NCBI Taxonomy" id="405446"/>
    <lineage>
        <taxon>Bacteria</taxon>
        <taxon>Pseudomonadati</taxon>
        <taxon>Pseudomonadota</taxon>
        <taxon>Gammaproteobacteria</taxon>
        <taxon>Lysobacterales</taxon>
        <taxon>Lysobacteraceae</taxon>
        <taxon>Stenotrophomonas</taxon>
    </lineage>
</organism>
<dbReference type="PRINTS" id="PR00420">
    <property type="entry name" value="RNGMNOXGNASE"/>
</dbReference>
<dbReference type="Pfam" id="PF01266">
    <property type="entry name" value="DAO"/>
    <property type="match status" value="1"/>
</dbReference>
<accession>A0A0R0CWS3</accession>
<proteinExistence type="predicted"/>